<dbReference type="PANTHER" id="PTHR43343">
    <property type="entry name" value="PEPTIDASE S12"/>
    <property type="match status" value="1"/>
</dbReference>
<dbReference type="PANTHER" id="PTHR43343:SF3">
    <property type="entry name" value="PROTEASE DO-LIKE 8, CHLOROPLASTIC"/>
    <property type="match status" value="1"/>
</dbReference>
<dbReference type="PRINTS" id="PR00834">
    <property type="entry name" value="PROTEASES2C"/>
</dbReference>
<evidence type="ECO:0000259" key="3">
    <source>
        <dbReference type="PROSITE" id="PS50106"/>
    </source>
</evidence>
<accession>A0A1V5SC44</accession>
<dbReference type="InterPro" id="IPR036034">
    <property type="entry name" value="PDZ_sf"/>
</dbReference>
<dbReference type="SMART" id="SM00228">
    <property type="entry name" value="PDZ"/>
    <property type="match status" value="1"/>
</dbReference>
<dbReference type="Proteomes" id="UP000485367">
    <property type="component" value="Unassembled WGS sequence"/>
</dbReference>
<protein>
    <submittedName>
        <fullName evidence="4">Putative serine protease HtrA</fullName>
    </submittedName>
</protein>
<dbReference type="AlphaFoldDB" id="A0A1V5SC44"/>
<evidence type="ECO:0000256" key="1">
    <source>
        <dbReference type="ARBA" id="ARBA00022670"/>
    </source>
</evidence>
<dbReference type="SUPFAM" id="SSF50156">
    <property type="entry name" value="PDZ domain-like"/>
    <property type="match status" value="1"/>
</dbReference>
<comment type="caution">
    <text evidence="4">The sequence shown here is derived from an EMBL/GenBank/DDBJ whole genome shotgun (WGS) entry which is preliminary data.</text>
</comment>
<keyword evidence="1 4" id="KW-0645">Protease</keyword>
<feature type="domain" description="PDZ" evidence="3">
    <location>
        <begin position="306"/>
        <end position="384"/>
    </location>
</feature>
<dbReference type="Pfam" id="PF13365">
    <property type="entry name" value="Trypsin_2"/>
    <property type="match status" value="1"/>
</dbReference>
<sequence length="398" mass="41471">MIKSKSLFAFLFLFCFVSGVIGGIAGISIVASSPTLQKSVGISTDGGTLQSIGQNNISNITVKEDSAVISSVKKIMPSVVSVIYTKDVEVIDPFGFGYPFGSGGSTQQQQGGGTGFIITADGLVATNKHVIDVEGAKYTVITQDGKKYDAQVMAKDTANDFAILKIEAKNLPVVEFGDSDELEIGQRVIAIGNALGEFQNSVTVGVLSGTERSLVASDAYGRNVETLEGLLQTDAAINEGNSGGPLLNIKGQVVGINTATAAKGQSEGIGFAIPITTLKSAIDSIKKTGKIIRPYIGIRYVAVDQKIAAIKGIDTTKGVIVMGDDSSGLPAVVPGSPAEKAGIKQGDVILKINNDELGEGKSLSRFLNQYSPGNEVTLTIIRDSKEISVKVTLGEFSS</sequence>
<dbReference type="Gene3D" id="2.30.42.10">
    <property type="match status" value="1"/>
</dbReference>
<evidence type="ECO:0000256" key="2">
    <source>
        <dbReference type="ARBA" id="ARBA00022801"/>
    </source>
</evidence>
<name>A0A1V5SC44_9BACT</name>
<proteinExistence type="predicted"/>
<reference evidence="4" key="1">
    <citation type="submission" date="2017-02" db="EMBL/GenBank/DDBJ databases">
        <title>Delving into the versatile metabolic prowess of the omnipresent phylum Bacteroidetes.</title>
        <authorList>
            <person name="Nobu M.K."/>
            <person name="Mei R."/>
            <person name="Narihiro T."/>
            <person name="Kuroda K."/>
            <person name="Liu W.-T."/>
        </authorList>
    </citation>
    <scope>NUCLEOTIDE SEQUENCE</scope>
    <source>
        <strain evidence="4">ADurb.Bin280</strain>
    </source>
</reference>
<evidence type="ECO:0000313" key="4">
    <source>
        <dbReference type="EMBL" id="OQA52067.1"/>
    </source>
</evidence>
<dbReference type="Gene3D" id="2.40.10.120">
    <property type="match status" value="1"/>
</dbReference>
<dbReference type="InterPro" id="IPR001478">
    <property type="entry name" value="PDZ"/>
</dbReference>
<dbReference type="InterPro" id="IPR009003">
    <property type="entry name" value="Peptidase_S1_PA"/>
</dbReference>
<dbReference type="InterPro" id="IPR001940">
    <property type="entry name" value="Peptidase_S1C"/>
</dbReference>
<organism evidence="4">
    <name type="scientific">candidate division WS2 bacterium ADurb.Bin280</name>
    <dbReference type="NCBI Taxonomy" id="1852829"/>
    <lineage>
        <taxon>Bacteria</taxon>
        <taxon>candidate division WS2</taxon>
    </lineage>
</organism>
<dbReference type="GO" id="GO:0004252">
    <property type="term" value="F:serine-type endopeptidase activity"/>
    <property type="evidence" value="ECO:0007669"/>
    <property type="project" value="InterPro"/>
</dbReference>
<dbReference type="SUPFAM" id="SSF50494">
    <property type="entry name" value="Trypsin-like serine proteases"/>
    <property type="match status" value="1"/>
</dbReference>
<dbReference type="EMBL" id="MWBO01000049">
    <property type="protein sequence ID" value="OQA52067.1"/>
    <property type="molecule type" value="Genomic_DNA"/>
</dbReference>
<keyword evidence="2" id="KW-0378">Hydrolase</keyword>
<dbReference type="GO" id="GO:0006508">
    <property type="term" value="P:proteolysis"/>
    <property type="evidence" value="ECO:0007669"/>
    <property type="project" value="UniProtKB-KW"/>
</dbReference>
<dbReference type="PROSITE" id="PS50106">
    <property type="entry name" value="PDZ"/>
    <property type="match status" value="1"/>
</dbReference>
<gene>
    <name evidence="4" type="primary">htrA</name>
    <name evidence="4" type="ORF">BWY43_00674</name>
</gene>
<dbReference type="Pfam" id="PF13180">
    <property type="entry name" value="PDZ_2"/>
    <property type="match status" value="1"/>
</dbReference>
<dbReference type="InterPro" id="IPR051201">
    <property type="entry name" value="Chloro_Bact_Ser_Proteases"/>
</dbReference>